<dbReference type="AlphaFoldDB" id="W6MG70"/>
<accession>W6MG70</accession>
<dbReference type="GeneID" id="34517868"/>
<name>W6MG70_9ASCO</name>
<evidence type="ECO:0000313" key="1">
    <source>
        <dbReference type="EMBL" id="CDK24463.1"/>
    </source>
</evidence>
<reference evidence="1" key="2">
    <citation type="submission" date="2014-02" db="EMBL/GenBank/DDBJ databases">
        <title>Complete DNA sequence of /Kuraishia capsulata/ illustrates novel genomic features among budding yeasts (/Saccharomycotina/).</title>
        <authorList>
            <person name="Morales L."/>
            <person name="Noel B."/>
            <person name="Porcel B."/>
            <person name="Marcet-Houben M."/>
            <person name="Hullo M-F."/>
            <person name="Sacerdot C."/>
            <person name="Tekaia F."/>
            <person name="Leh-Louis V."/>
            <person name="Despons L."/>
            <person name="Khanna V."/>
            <person name="Aury J-M."/>
            <person name="Barbe V."/>
            <person name="Couloux A."/>
            <person name="Labadie K."/>
            <person name="Pelletier E."/>
            <person name="Souciet J-L."/>
            <person name="Boekhout T."/>
            <person name="Gabaldon T."/>
            <person name="Wincker P."/>
            <person name="Dujon B."/>
        </authorList>
    </citation>
    <scope>NUCLEOTIDE SEQUENCE</scope>
    <source>
        <strain evidence="1">CBS 1993</strain>
    </source>
</reference>
<organism evidence="1 2">
    <name type="scientific">Kuraishia capsulata CBS 1993</name>
    <dbReference type="NCBI Taxonomy" id="1382522"/>
    <lineage>
        <taxon>Eukaryota</taxon>
        <taxon>Fungi</taxon>
        <taxon>Dikarya</taxon>
        <taxon>Ascomycota</taxon>
        <taxon>Saccharomycotina</taxon>
        <taxon>Pichiomycetes</taxon>
        <taxon>Pichiales</taxon>
        <taxon>Pichiaceae</taxon>
        <taxon>Kuraishia</taxon>
    </lineage>
</organism>
<dbReference type="HOGENOM" id="CLU_2904503_0_0_1"/>
<gene>
    <name evidence="1" type="ORF">KUCA_T00000426001</name>
</gene>
<evidence type="ECO:0000313" key="2">
    <source>
        <dbReference type="Proteomes" id="UP000019384"/>
    </source>
</evidence>
<reference evidence="1" key="1">
    <citation type="submission" date="2013-12" db="EMBL/GenBank/DDBJ databases">
        <authorList>
            <person name="Genoscope - CEA"/>
        </authorList>
    </citation>
    <scope>NUCLEOTIDE SEQUENCE</scope>
    <source>
        <strain evidence="1">CBS 1993</strain>
    </source>
</reference>
<keyword evidence="2" id="KW-1185">Reference proteome</keyword>
<protein>
    <submittedName>
        <fullName evidence="1">Uncharacterized protein</fullName>
    </submittedName>
</protein>
<dbReference type="EMBL" id="HG793125">
    <property type="protein sequence ID" value="CDK24463.1"/>
    <property type="molecule type" value="Genomic_DNA"/>
</dbReference>
<sequence length="62" mass="7465">MNHKKEFANYMEDENTIITPNKRFETPGSLNFTPKKQKNNYLDEFGDKEGRMPCKFRFKKQC</sequence>
<dbReference type="Proteomes" id="UP000019384">
    <property type="component" value="Unassembled WGS sequence"/>
</dbReference>
<proteinExistence type="predicted"/>
<dbReference type="RefSeq" id="XP_022456480.1">
    <property type="nucleotide sequence ID" value="XM_022604965.1"/>
</dbReference>